<keyword evidence="2" id="KW-1185">Reference proteome</keyword>
<evidence type="ECO:0000313" key="1">
    <source>
        <dbReference type="EMBL" id="TKR60021.1"/>
    </source>
</evidence>
<proteinExistence type="predicted"/>
<evidence type="ECO:0000313" key="2">
    <source>
        <dbReference type="Proteomes" id="UP000298663"/>
    </source>
</evidence>
<name>A0A4U5LV59_STECR</name>
<accession>A0A4U5LV59</accession>
<dbReference type="OrthoDB" id="5843172at2759"/>
<protein>
    <submittedName>
        <fullName evidence="1">Uncharacterized protein</fullName>
    </submittedName>
</protein>
<gene>
    <name evidence="1" type="ORF">L596_029613</name>
</gene>
<reference evidence="1 2" key="2">
    <citation type="journal article" date="2019" name="G3 (Bethesda)">
        <title>Hybrid Assembly of the Genome of the Entomopathogenic Nematode Steinernema carpocapsae Identifies the X-Chromosome.</title>
        <authorList>
            <person name="Serra L."/>
            <person name="Macchietto M."/>
            <person name="Macias-Munoz A."/>
            <person name="McGill C.J."/>
            <person name="Rodriguez I.M."/>
            <person name="Rodriguez B."/>
            <person name="Murad R."/>
            <person name="Mortazavi A."/>
        </authorList>
    </citation>
    <scope>NUCLEOTIDE SEQUENCE [LARGE SCALE GENOMIC DNA]</scope>
    <source>
        <strain evidence="1 2">ALL</strain>
    </source>
</reference>
<organism evidence="1 2">
    <name type="scientific">Steinernema carpocapsae</name>
    <name type="common">Entomopathogenic nematode</name>
    <dbReference type="NCBI Taxonomy" id="34508"/>
    <lineage>
        <taxon>Eukaryota</taxon>
        <taxon>Metazoa</taxon>
        <taxon>Ecdysozoa</taxon>
        <taxon>Nematoda</taxon>
        <taxon>Chromadorea</taxon>
        <taxon>Rhabditida</taxon>
        <taxon>Tylenchina</taxon>
        <taxon>Panagrolaimomorpha</taxon>
        <taxon>Strongyloidoidea</taxon>
        <taxon>Steinernematidae</taxon>
        <taxon>Steinernema</taxon>
    </lineage>
</organism>
<dbReference type="EMBL" id="AZBU02000012">
    <property type="protein sequence ID" value="TKR60021.1"/>
    <property type="molecule type" value="Genomic_DNA"/>
</dbReference>
<dbReference type="Proteomes" id="UP000298663">
    <property type="component" value="Unassembled WGS sequence"/>
</dbReference>
<comment type="caution">
    <text evidence="1">The sequence shown here is derived from an EMBL/GenBank/DDBJ whole genome shotgun (WGS) entry which is preliminary data.</text>
</comment>
<sequence>MYLLAIQIFNALEATPDEKFMGSFEAVLFSQYKCPWAAASEILYCAAQGRDHANAARNGVANALAGQKCLLLCNPVTPWTRGTIRRELP</sequence>
<reference evidence="1 2" key="1">
    <citation type="journal article" date="2015" name="Genome Biol.">
        <title>Comparative genomics of Steinernema reveals deeply conserved gene regulatory networks.</title>
        <authorList>
            <person name="Dillman A.R."/>
            <person name="Macchietto M."/>
            <person name="Porter C.F."/>
            <person name="Rogers A."/>
            <person name="Williams B."/>
            <person name="Antoshechkin I."/>
            <person name="Lee M.M."/>
            <person name="Goodwin Z."/>
            <person name="Lu X."/>
            <person name="Lewis E.E."/>
            <person name="Goodrich-Blair H."/>
            <person name="Stock S.P."/>
            <person name="Adams B.J."/>
            <person name="Sternberg P.W."/>
            <person name="Mortazavi A."/>
        </authorList>
    </citation>
    <scope>NUCLEOTIDE SEQUENCE [LARGE SCALE GENOMIC DNA]</scope>
    <source>
        <strain evidence="1 2">ALL</strain>
    </source>
</reference>
<dbReference type="AlphaFoldDB" id="A0A4U5LV59"/>